<evidence type="ECO:0000313" key="3">
    <source>
        <dbReference type="Proteomes" id="UP001062443"/>
    </source>
</evidence>
<dbReference type="Proteomes" id="UP001062443">
    <property type="component" value="Unassembled WGS sequence"/>
</dbReference>
<evidence type="ECO:0000313" key="2">
    <source>
        <dbReference type="EMBL" id="GBR46832.1"/>
    </source>
</evidence>
<protein>
    <recommendedName>
        <fullName evidence="4">DUF3147 family protein</fullName>
    </recommendedName>
</protein>
<keyword evidence="1" id="KW-1133">Transmembrane helix</keyword>
<keyword evidence="1" id="KW-0472">Membrane</keyword>
<feature type="transmembrane region" description="Helical" evidence="1">
    <location>
        <begin position="29"/>
        <end position="49"/>
    </location>
</feature>
<dbReference type="RefSeq" id="WP_068171802.1">
    <property type="nucleotide sequence ID" value="NZ_BAQB01000017.1"/>
</dbReference>
<reference evidence="2" key="1">
    <citation type="submission" date="2013-04" db="EMBL/GenBank/DDBJ databases">
        <title>The genome sequencing project of 58 acetic acid bacteria.</title>
        <authorList>
            <person name="Okamoto-Kainuma A."/>
            <person name="Ishikawa M."/>
            <person name="Umino S."/>
            <person name="Koizumi Y."/>
            <person name="Shiwa Y."/>
            <person name="Yoshikawa H."/>
            <person name="Matsutani M."/>
            <person name="Matsushita K."/>
        </authorList>
    </citation>
    <scope>NUCLEOTIDE SEQUENCE</scope>
    <source>
        <strain evidence="2">NBRC 106556</strain>
    </source>
</reference>
<organism evidence="2 3">
    <name type="scientific">Neokomagataea tanensis NBRC 106556</name>
    <dbReference type="NCBI Taxonomy" id="1223519"/>
    <lineage>
        <taxon>Bacteria</taxon>
        <taxon>Pseudomonadati</taxon>
        <taxon>Pseudomonadota</taxon>
        <taxon>Alphaproteobacteria</taxon>
        <taxon>Acetobacterales</taxon>
        <taxon>Acetobacteraceae</taxon>
        <taxon>Neokomagataea</taxon>
    </lineage>
</organism>
<sequence length="117" mass="12730">MSIQFFLKAAISGVLIALASTLAKRYPGIGALVASLPLVSVMGMIWLWLEKPDVDNMAAHAGATFWYVLPSLPMFLVIPFLLRSGVGFWLSLFLGCALTVVLYTGVTWLGPRFGVRL</sequence>
<evidence type="ECO:0000256" key="1">
    <source>
        <dbReference type="SAM" id="Phobius"/>
    </source>
</evidence>
<feature type="transmembrane region" description="Helical" evidence="1">
    <location>
        <begin position="61"/>
        <end position="82"/>
    </location>
</feature>
<accession>A0ABQ0QJA4</accession>
<dbReference type="NCBIfam" id="NF006749">
    <property type="entry name" value="PRK09272.1-2"/>
    <property type="match status" value="1"/>
</dbReference>
<gene>
    <name evidence="2" type="ORF">AA106556_1246</name>
</gene>
<evidence type="ECO:0008006" key="4">
    <source>
        <dbReference type="Google" id="ProtNLM"/>
    </source>
</evidence>
<proteinExistence type="predicted"/>
<dbReference type="EMBL" id="BAQB01000017">
    <property type="protein sequence ID" value="GBR46832.1"/>
    <property type="molecule type" value="Genomic_DNA"/>
</dbReference>
<keyword evidence="1" id="KW-0812">Transmembrane</keyword>
<comment type="caution">
    <text evidence="2">The sequence shown here is derived from an EMBL/GenBank/DDBJ whole genome shotgun (WGS) entry which is preliminary data.</text>
</comment>
<name>A0ABQ0QJA4_9PROT</name>
<dbReference type="InterPro" id="IPR058117">
    <property type="entry name" value="BV97_02767-like"/>
</dbReference>
<keyword evidence="3" id="KW-1185">Reference proteome</keyword>
<feature type="transmembrane region" description="Helical" evidence="1">
    <location>
        <begin position="88"/>
        <end position="109"/>
    </location>
</feature>